<protein>
    <submittedName>
        <fullName evidence="5">Uncharacterized protein</fullName>
    </submittedName>
</protein>
<dbReference type="Proteomes" id="UP000887572">
    <property type="component" value="Unplaced"/>
</dbReference>
<dbReference type="AlphaFoldDB" id="A0A914HJ09"/>
<sequence length="230" mass="26571">MKLFTTIFIIFVLLHGETRGGCFLSTCMKKKSELPETPSPHSSSVELDQRIARLERRFDLFLPTEHSQRSDDSVKSLENRIAKLETNVTAWFATIERRYAQLFEQQQQQLARSGYFSDQTGQSSTFLEHGTDAIVEVNDGKRPIVAHPTENTRRKKVAQFMTRDSGRTTTTDANPFDELAQHSNESHVIVMPANHHVQFENHFLLKDQRRKASGPSRSEERMDKLWEDYD</sequence>
<feature type="compositionally biased region" description="Basic and acidic residues" evidence="2">
    <location>
        <begin position="217"/>
        <end position="230"/>
    </location>
</feature>
<feature type="region of interest" description="Disordered" evidence="2">
    <location>
        <begin position="207"/>
        <end position="230"/>
    </location>
</feature>
<evidence type="ECO:0000313" key="5">
    <source>
        <dbReference type="WBParaSite" id="Gr19_v10_g17831.t1"/>
    </source>
</evidence>
<feature type="signal peptide" evidence="3">
    <location>
        <begin position="1"/>
        <end position="20"/>
    </location>
</feature>
<feature type="chain" id="PRO_5037104420" evidence="3">
    <location>
        <begin position="21"/>
        <end position="230"/>
    </location>
</feature>
<proteinExistence type="predicted"/>
<reference evidence="5" key="1">
    <citation type="submission" date="2022-11" db="UniProtKB">
        <authorList>
            <consortium name="WormBaseParasite"/>
        </authorList>
    </citation>
    <scope>IDENTIFICATION</scope>
</reference>
<keyword evidence="3" id="KW-0732">Signal</keyword>
<keyword evidence="1" id="KW-0175">Coiled coil</keyword>
<name>A0A914HJ09_GLORO</name>
<dbReference type="WBParaSite" id="Gr19_v10_g17831.t1">
    <property type="protein sequence ID" value="Gr19_v10_g17831.t1"/>
    <property type="gene ID" value="Gr19_v10_g17831"/>
</dbReference>
<feature type="coiled-coil region" evidence="1">
    <location>
        <begin position="67"/>
        <end position="94"/>
    </location>
</feature>
<organism evidence="4 5">
    <name type="scientific">Globodera rostochiensis</name>
    <name type="common">Golden nematode worm</name>
    <name type="synonym">Heterodera rostochiensis</name>
    <dbReference type="NCBI Taxonomy" id="31243"/>
    <lineage>
        <taxon>Eukaryota</taxon>
        <taxon>Metazoa</taxon>
        <taxon>Ecdysozoa</taxon>
        <taxon>Nematoda</taxon>
        <taxon>Chromadorea</taxon>
        <taxon>Rhabditida</taxon>
        <taxon>Tylenchina</taxon>
        <taxon>Tylenchomorpha</taxon>
        <taxon>Tylenchoidea</taxon>
        <taxon>Heteroderidae</taxon>
        <taxon>Heteroderinae</taxon>
        <taxon>Globodera</taxon>
    </lineage>
</organism>
<accession>A0A914HJ09</accession>
<evidence type="ECO:0000256" key="2">
    <source>
        <dbReference type="SAM" id="MobiDB-lite"/>
    </source>
</evidence>
<evidence type="ECO:0000256" key="1">
    <source>
        <dbReference type="SAM" id="Coils"/>
    </source>
</evidence>
<evidence type="ECO:0000313" key="4">
    <source>
        <dbReference type="Proteomes" id="UP000887572"/>
    </source>
</evidence>
<evidence type="ECO:0000256" key="3">
    <source>
        <dbReference type="SAM" id="SignalP"/>
    </source>
</evidence>
<keyword evidence="4" id="KW-1185">Reference proteome</keyword>